<evidence type="ECO:0000313" key="2">
    <source>
        <dbReference type="EMBL" id="KAK6535711.1"/>
    </source>
</evidence>
<comment type="caution">
    <text evidence="2">The sequence shown here is derived from an EMBL/GenBank/DDBJ whole genome shotgun (WGS) entry which is preliminary data.</text>
</comment>
<reference evidence="2 3" key="1">
    <citation type="submission" date="2019-10" db="EMBL/GenBank/DDBJ databases">
        <authorList>
            <person name="Palmer J.M."/>
        </authorList>
    </citation>
    <scope>NUCLEOTIDE SEQUENCE [LARGE SCALE GENOMIC DNA]</scope>
    <source>
        <strain evidence="2 3">TWF694</strain>
    </source>
</reference>
<dbReference type="AlphaFoldDB" id="A0AAV9X4Q6"/>
<keyword evidence="1" id="KW-0812">Transmembrane</keyword>
<evidence type="ECO:0000256" key="1">
    <source>
        <dbReference type="SAM" id="Phobius"/>
    </source>
</evidence>
<keyword evidence="1" id="KW-1133">Transmembrane helix</keyword>
<sequence length="346" mass="38464">MSETLSISTALSAEIRTALATPLSVLCFVFFYLSLATFVLASLETILGIIRKDDQSSGWWRRSRLVALTYAQMYLSQHFLRTLTSGKSGIELPEKTFWMASQTIAAAVVLFSSVKSPGTVERLLVGECYNFEKPQIAQLILTTMVSFNVYLLGGSLAAVLTAITLLVGFDWRILMLCFEGIATWKVSQGNIRAEFAWNMLHVVLAVGLMRAIHNLDKQEGVIALPFDEETALSIDEKTEENEDDNGSLCDEELEEAYETLPSGRIFLMFCILLVLASSILMTVFFGLEKLFFPEILATAEDFNPEPLILSHIFTMEAVGLLLIFVLTAREICDNSVIQSVLSTLCY</sequence>
<keyword evidence="1" id="KW-0472">Membrane</keyword>
<feature type="transmembrane region" description="Helical" evidence="1">
    <location>
        <begin position="307"/>
        <end position="328"/>
    </location>
</feature>
<gene>
    <name evidence="2" type="ORF">TWF694_002161</name>
</gene>
<proteinExistence type="predicted"/>
<keyword evidence="3" id="KW-1185">Reference proteome</keyword>
<name>A0AAV9X4Q6_9PEZI</name>
<evidence type="ECO:0000313" key="3">
    <source>
        <dbReference type="Proteomes" id="UP001365542"/>
    </source>
</evidence>
<accession>A0AAV9X4Q6</accession>
<feature type="transmembrane region" description="Helical" evidence="1">
    <location>
        <begin position="265"/>
        <end position="287"/>
    </location>
</feature>
<organism evidence="2 3">
    <name type="scientific">Orbilia ellipsospora</name>
    <dbReference type="NCBI Taxonomy" id="2528407"/>
    <lineage>
        <taxon>Eukaryota</taxon>
        <taxon>Fungi</taxon>
        <taxon>Dikarya</taxon>
        <taxon>Ascomycota</taxon>
        <taxon>Pezizomycotina</taxon>
        <taxon>Orbiliomycetes</taxon>
        <taxon>Orbiliales</taxon>
        <taxon>Orbiliaceae</taxon>
        <taxon>Orbilia</taxon>
    </lineage>
</organism>
<feature type="transmembrane region" description="Helical" evidence="1">
    <location>
        <begin position="149"/>
        <end position="169"/>
    </location>
</feature>
<dbReference type="EMBL" id="JAVHJO010000010">
    <property type="protein sequence ID" value="KAK6535711.1"/>
    <property type="molecule type" value="Genomic_DNA"/>
</dbReference>
<feature type="transmembrane region" description="Helical" evidence="1">
    <location>
        <begin position="30"/>
        <end position="50"/>
    </location>
</feature>
<dbReference type="Proteomes" id="UP001365542">
    <property type="component" value="Unassembled WGS sequence"/>
</dbReference>
<protein>
    <submittedName>
        <fullName evidence="2">Uncharacterized protein</fullName>
    </submittedName>
</protein>